<dbReference type="OrthoDB" id="9852671at2"/>
<keyword evidence="1" id="KW-1133">Transmembrane helix</keyword>
<accession>G2J8C3</accession>
<keyword evidence="3" id="KW-1185">Reference proteome</keyword>
<name>G2J8C3_9BURK</name>
<organism evidence="2 3">
    <name type="scientific">Candidatus Glomeribacter gigasporarum BEG34</name>
    <dbReference type="NCBI Taxonomy" id="1070319"/>
    <lineage>
        <taxon>Bacteria</taxon>
        <taxon>Pseudomonadati</taxon>
        <taxon>Pseudomonadota</taxon>
        <taxon>Betaproteobacteria</taxon>
        <taxon>Burkholderiales</taxon>
        <taxon>Burkholderiaceae</taxon>
        <taxon>Candidatus Glomeribacter</taxon>
    </lineage>
</organism>
<comment type="caution">
    <text evidence="2">The sequence shown here is derived from an EMBL/GenBank/DDBJ whole genome shotgun (WGS) entry which is preliminary data.</text>
</comment>
<dbReference type="AlphaFoldDB" id="G2J8C3"/>
<dbReference type="STRING" id="1070319.CAGGBEG34_200018"/>
<dbReference type="EMBL" id="CAFB01000037">
    <property type="protein sequence ID" value="CCD29020.1"/>
    <property type="molecule type" value="Genomic_DNA"/>
</dbReference>
<proteinExistence type="predicted"/>
<reference evidence="2 3" key="1">
    <citation type="submission" date="2011-08" db="EMBL/GenBank/DDBJ databases">
        <title>The genome of the obligate endobacterium of an arbuscular mycorrhizal fungus reveals an interphylum network of nutritional interactions.</title>
        <authorList>
            <person name="Ghignone S."/>
            <person name="Salvioli A."/>
            <person name="Anca I."/>
            <person name="Lumini E."/>
            <person name="Ortu G."/>
            <person name="Petiti L."/>
            <person name="Cruveiller S."/>
            <person name="Bianciotto V."/>
            <person name="Piffanelli P."/>
            <person name="Lanfranco L."/>
            <person name="Bonfante P."/>
        </authorList>
    </citation>
    <scope>NUCLEOTIDE SEQUENCE [LARGE SCALE GENOMIC DNA]</scope>
    <source>
        <strain evidence="2 3">BEG34</strain>
    </source>
</reference>
<dbReference type="Proteomes" id="UP000054051">
    <property type="component" value="Unassembled WGS sequence"/>
</dbReference>
<gene>
    <name evidence="2" type="ORF">CAGGBEG34_200018</name>
</gene>
<evidence type="ECO:0000313" key="3">
    <source>
        <dbReference type="Proteomes" id="UP000054051"/>
    </source>
</evidence>
<protein>
    <recommendedName>
        <fullName evidence="4">Tfp pilus assembly protein PilV</fullName>
    </recommendedName>
</protein>
<evidence type="ECO:0000313" key="2">
    <source>
        <dbReference type="EMBL" id="CCD29020.1"/>
    </source>
</evidence>
<keyword evidence="1" id="KW-0472">Membrane</keyword>
<sequence length="143" mass="15364">MKRHLPRCAYPRQTGDTLLEIALALWLIGIAALGAIRLQLWAERAHRAALWRIHAAYLADTAAEALRSGAATARVTAAGNARAAARLPGGGMRIVDQGPEIRLIVVHWNEIAPWPEAQPGNAQDCPPSGTDGMTRCLFVTVAK</sequence>
<dbReference type="RefSeq" id="WP_006682263.1">
    <property type="nucleotide sequence ID" value="NZ_CAFB01000037.1"/>
</dbReference>
<feature type="transmembrane region" description="Helical" evidence="1">
    <location>
        <begin position="21"/>
        <end position="42"/>
    </location>
</feature>
<evidence type="ECO:0008006" key="4">
    <source>
        <dbReference type="Google" id="ProtNLM"/>
    </source>
</evidence>
<keyword evidence="1" id="KW-0812">Transmembrane</keyword>
<evidence type="ECO:0000256" key="1">
    <source>
        <dbReference type="SAM" id="Phobius"/>
    </source>
</evidence>
<dbReference type="eggNOG" id="ENOG5033NPT">
    <property type="taxonomic scope" value="Bacteria"/>
</dbReference>